<evidence type="ECO:0000256" key="1">
    <source>
        <dbReference type="SAM" id="Phobius"/>
    </source>
</evidence>
<name>A0ABU0W7E6_9GAMM</name>
<comment type="caution">
    <text evidence="2">The sequence shown here is derived from an EMBL/GenBank/DDBJ whole genome shotgun (WGS) entry which is preliminary data.</text>
</comment>
<keyword evidence="1" id="KW-0472">Membrane</keyword>
<gene>
    <name evidence="2" type="ORF">RBH19_08380</name>
</gene>
<accession>A0ABU0W7E6</accession>
<evidence type="ECO:0000313" key="3">
    <source>
        <dbReference type="Proteomes" id="UP001239019"/>
    </source>
</evidence>
<sequence>MRVQPSKGFTLVELIIVIVITGIVAVVGAVIIQGGVGGYVDQERRASLVADADRAMRRMSREIRLALPNSIRVNQCAGNPCVEFLATVAGGRYREGPGPAPVGGDPNRRLRFNQPDNQFNSTGPIGLADGSYPYYLSVYNTGQSGNDAWAGQSMTQARGVTLADDVAVPGETRVTLANAHQFPLSSPRQRFYLVEDAVAFVCETGRINRYRYDRDQAFNANAGNTLVNRVESCEFQYDAGSSTRAGLLTLTLVIQEEGERVRLQHQIQVSNTP</sequence>
<dbReference type="InterPro" id="IPR045584">
    <property type="entry name" value="Pilin-like"/>
</dbReference>
<dbReference type="EMBL" id="JAVDDT010000004">
    <property type="protein sequence ID" value="MDQ2069887.1"/>
    <property type="molecule type" value="Genomic_DNA"/>
</dbReference>
<dbReference type="Proteomes" id="UP001239019">
    <property type="component" value="Unassembled WGS sequence"/>
</dbReference>
<dbReference type="InterPro" id="IPR012902">
    <property type="entry name" value="N_methyl_site"/>
</dbReference>
<keyword evidence="1" id="KW-1133">Transmembrane helix</keyword>
<dbReference type="RefSeq" id="WP_306728381.1">
    <property type="nucleotide sequence ID" value="NZ_JAVDDT010000004.1"/>
</dbReference>
<organism evidence="2 3">
    <name type="scientific">Natronospira bacteriovora</name>
    <dbReference type="NCBI Taxonomy" id="3069753"/>
    <lineage>
        <taxon>Bacteria</taxon>
        <taxon>Pseudomonadati</taxon>
        <taxon>Pseudomonadota</taxon>
        <taxon>Gammaproteobacteria</taxon>
        <taxon>Natronospirales</taxon>
        <taxon>Natronospiraceae</taxon>
        <taxon>Natronospira</taxon>
    </lineage>
</organism>
<evidence type="ECO:0000313" key="2">
    <source>
        <dbReference type="EMBL" id="MDQ2069887.1"/>
    </source>
</evidence>
<dbReference type="NCBIfam" id="TIGR02532">
    <property type="entry name" value="IV_pilin_GFxxxE"/>
    <property type="match status" value="1"/>
</dbReference>
<reference evidence="2 3" key="1">
    <citation type="submission" date="2023-08" db="EMBL/GenBank/DDBJ databases">
        <title>Whole-genome sequencing of halo(alkali)philic microorganisms from hypersaline lakes.</title>
        <authorList>
            <person name="Sorokin D.Y."/>
            <person name="Abbas B."/>
            <person name="Merkel A.Y."/>
        </authorList>
    </citation>
    <scope>NUCLEOTIDE SEQUENCE [LARGE SCALE GENOMIC DNA]</scope>
    <source>
        <strain evidence="2 3">AB-CW4</strain>
    </source>
</reference>
<dbReference type="Pfam" id="PF07963">
    <property type="entry name" value="N_methyl"/>
    <property type="match status" value="1"/>
</dbReference>
<keyword evidence="3" id="KW-1185">Reference proteome</keyword>
<protein>
    <submittedName>
        <fullName evidence="2">Prepilin-type N-terminal cleavage/methylation domain-containing protein</fullName>
    </submittedName>
</protein>
<dbReference type="SUPFAM" id="SSF54523">
    <property type="entry name" value="Pili subunits"/>
    <property type="match status" value="1"/>
</dbReference>
<feature type="transmembrane region" description="Helical" evidence="1">
    <location>
        <begin position="12"/>
        <end position="32"/>
    </location>
</feature>
<keyword evidence="1" id="KW-0812">Transmembrane</keyword>
<dbReference type="Gene3D" id="3.30.700.10">
    <property type="entry name" value="Glycoprotein, Type 4 Pilin"/>
    <property type="match status" value="1"/>
</dbReference>
<proteinExistence type="predicted"/>
<dbReference type="PROSITE" id="PS00409">
    <property type="entry name" value="PROKAR_NTER_METHYL"/>
    <property type="match status" value="1"/>
</dbReference>